<evidence type="ECO:0008006" key="3">
    <source>
        <dbReference type="Google" id="ProtNLM"/>
    </source>
</evidence>
<dbReference type="Proteomes" id="UP001172102">
    <property type="component" value="Unassembled WGS sequence"/>
</dbReference>
<name>A0AA40A9X8_9PEZI</name>
<organism evidence="1 2">
    <name type="scientific">Lasiosphaeris hirsuta</name>
    <dbReference type="NCBI Taxonomy" id="260670"/>
    <lineage>
        <taxon>Eukaryota</taxon>
        <taxon>Fungi</taxon>
        <taxon>Dikarya</taxon>
        <taxon>Ascomycota</taxon>
        <taxon>Pezizomycotina</taxon>
        <taxon>Sordariomycetes</taxon>
        <taxon>Sordariomycetidae</taxon>
        <taxon>Sordariales</taxon>
        <taxon>Lasiosphaeriaceae</taxon>
        <taxon>Lasiosphaeris</taxon>
    </lineage>
</organism>
<keyword evidence="2" id="KW-1185">Reference proteome</keyword>
<comment type="caution">
    <text evidence="1">The sequence shown here is derived from an EMBL/GenBank/DDBJ whole genome shotgun (WGS) entry which is preliminary data.</text>
</comment>
<dbReference type="Gene3D" id="3.80.10.10">
    <property type="entry name" value="Ribonuclease Inhibitor"/>
    <property type="match status" value="1"/>
</dbReference>
<evidence type="ECO:0000313" key="2">
    <source>
        <dbReference type="Proteomes" id="UP001172102"/>
    </source>
</evidence>
<dbReference type="CDD" id="cd09917">
    <property type="entry name" value="F-box_SF"/>
    <property type="match status" value="1"/>
</dbReference>
<evidence type="ECO:0000313" key="1">
    <source>
        <dbReference type="EMBL" id="KAK0711962.1"/>
    </source>
</evidence>
<reference evidence="1" key="1">
    <citation type="submission" date="2023-06" db="EMBL/GenBank/DDBJ databases">
        <title>Genome-scale phylogeny and comparative genomics of the fungal order Sordariales.</title>
        <authorList>
            <consortium name="Lawrence Berkeley National Laboratory"/>
            <person name="Hensen N."/>
            <person name="Bonometti L."/>
            <person name="Westerberg I."/>
            <person name="Brannstrom I.O."/>
            <person name="Guillou S."/>
            <person name="Cros-Aarteil S."/>
            <person name="Calhoun S."/>
            <person name="Haridas S."/>
            <person name="Kuo A."/>
            <person name="Mondo S."/>
            <person name="Pangilinan J."/>
            <person name="Riley R."/>
            <person name="Labutti K."/>
            <person name="Andreopoulos B."/>
            <person name="Lipzen A."/>
            <person name="Chen C."/>
            <person name="Yanf M."/>
            <person name="Daum C."/>
            <person name="Ng V."/>
            <person name="Clum A."/>
            <person name="Steindorff A."/>
            <person name="Ohm R."/>
            <person name="Martin F."/>
            <person name="Silar P."/>
            <person name="Natvig D."/>
            <person name="Lalanne C."/>
            <person name="Gautier V."/>
            <person name="Ament-Velasquez S.L."/>
            <person name="Kruys A."/>
            <person name="Hutchinson M.I."/>
            <person name="Powell A.J."/>
            <person name="Barry K."/>
            <person name="Miller A.N."/>
            <person name="Grigoriev I.V."/>
            <person name="Debuchy R."/>
            <person name="Gladieux P."/>
            <person name="Thoren M.H."/>
            <person name="Johannesson H."/>
        </authorList>
    </citation>
    <scope>NUCLEOTIDE SEQUENCE</scope>
    <source>
        <strain evidence="1">SMH4607-1</strain>
    </source>
</reference>
<gene>
    <name evidence="1" type="ORF">B0H67DRAFT_647292</name>
</gene>
<accession>A0AA40A9X8</accession>
<dbReference type="SUPFAM" id="SSF52047">
    <property type="entry name" value="RNI-like"/>
    <property type="match status" value="1"/>
</dbReference>
<dbReference type="EMBL" id="JAUKUA010000005">
    <property type="protein sequence ID" value="KAK0711962.1"/>
    <property type="molecule type" value="Genomic_DNA"/>
</dbReference>
<dbReference type="InterPro" id="IPR032675">
    <property type="entry name" value="LRR_dom_sf"/>
</dbReference>
<proteinExistence type="predicted"/>
<dbReference type="AlphaFoldDB" id="A0AA40A9X8"/>
<protein>
    <recommendedName>
        <fullName evidence="3">F-box domain-containing protein</fullName>
    </recommendedName>
</protein>
<sequence>MTPHLPVPTAPEATYGALSSVGTRPMSLDRPDLSVTVIVDLPSEILLHIGFFLKGGTSEKKDLWSLAQLARTCTRLCAIARHLLYTEIACYQSCWTTGYRYVGCRDDLIRLLRTVAENSQIAALVKSIDFSSWGMTQWEEHRTLDDDEFDNPFALHNPLAHHNPLVFHDSDDKDDPNGSDKDLWLTSTSAQTLFEIIYEVTGVDGRLGVEVLEGSFPFDWLDTSKSLLFLLLCLAPGISTMVLPRGGTRWPGPLNPRPWRVARRYPYIFPSMKTLVITGDHTTDDCLYLLGDLLDYSPNLESLRIIECYLADEPEFPIDSVSLPKLSTIHLKDTDIFIEHLEHMLSTCTSLTEFYFKGELKTLEDGRQLGISNSARNPRPGDTRSLSQVFRCLAPSRATLRRVVVEDEEGQLSFRRVWPRGEVMPNLLDGFPMLQELTVSYRCIGRIHGPLLADVIKKCPNIQLFSLVNIGKLHATDVSRLVRVALAGRHFNRLRTLRLVSCYSQEKLVPRGEAFTHEEYVGLFRWWKLMWAVRKAASGDAIPSAGVELTIRLRGDSDEGGFQRNEWCYQAQAFSELQATALARRKTALEQEQRILDQV</sequence>